<protein>
    <submittedName>
        <fullName evidence="1">XRE family transcriptional regulator</fullName>
    </submittedName>
</protein>
<dbReference type="OrthoDB" id="3239753at2"/>
<name>A0A086ZUH9_9BIFI</name>
<dbReference type="Proteomes" id="UP000029108">
    <property type="component" value="Unassembled WGS sequence"/>
</dbReference>
<reference evidence="1 2" key="1">
    <citation type="submission" date="2014-03" db="EMBL/GenBank/DDBJ databases">
        <title>Genomics of Bifidobacteria.</title>
        <authorList>
            <person name="Ventura M."/>
            <person name="Milani C."/>
            <person name="Lugli G.A."/>
        </authorList>
    </citation>
    <scope>NUCLEOTIDE SEQUENCE [LARGE SCALE GENOMIC DNA]</scope>
    <source>
        <strain evidence="1 2">DSM 23969</strain>
    </source>
</reference>
<keyword evidence="2" id="KW-1185">Reference proteome</keyword>
<dbReference type="EMBL" id="JGYN01000017">
    <property type="protein sequence ID" value="KFI50179.1"/>
    <property type="molecule type" value="Genomic_DNA"/>
</dbReference>
<organism evidence="1 2">
    <name type="scientific">Bifidobacterium biavatii DSM 23969</name>
    <dbReference type="NCBI Taxonomy" id="1437608"/>
    <lineage>
        <taxon>Bacteria</taxon>
        <taxon>Bacillati</taxon>
        <taxon>Actinomycetota</taxon>
        <taxon>Actinomycetes</taxon>
        <taxon>Bifidobacteriales</taxon>
        <taxon>Bifidobacteriaceae</taxon>
        <taxon>Bifidobacterium</taxon>
    </lineage>
</organism>
<evidence type="ECO:0000313" key="1">
    <source>
        <dbReference type="EMBL" id="KFI50179.1"/>
    </source>
</evidence>
<proteinExistence type="predicted"/>
<dbReference type="eggNOG" id="ENOG5031Y0A">
    <property type="taxonomic scope" value="Bacteria"/>
</dbReference>
<evidence type="ECO:0000313" key="2">
    <source>
        <dbReference type="Proteomes" id="UP000029108"/>
    </source>
</evidence>
<dbReference type="RefSeq" id="WP_033496426.1">
    <property type="nucleotide sequence ID" value="NZ_JDUU01000039.1"/>
</dbReference>
<dbReference type="SUPFAM" id="SSF47413">
    <property type="entry name" value="lambda repressor-like DNA-binding domains"/>
    <property type="match status" value="1"/>
</dbReference>
<dbReference type="InterPro" id="IPR010982">
    <property type="entry name" value="Lambda_DNA-bd_dom_sf"/>
</dbReference>
<comment type="caution">
    <text evidence="1">The sequence shown here is derived from an EMBL/GenBank/DDBJ whole genome shotgun (WGS) entry which is preliminary data.</text>
</comment>
<sequence length="80" mass="9398">MSNMKRWLRERGISYKRLGNALHLSDVSINNKVNGYVPWQYADLVQLREKYGLSSDFVNDFIDYDEYFDHQAAEHEGVLA</sequence>
<dbReference type="AlphaFoldDB" id="A0A086ZUH9"/>
<dbReference type="GO" id="GO:0003677">
    <property type="term" value="F:DNA binding"/>
    <property type="evidence" value="ECO:0007669"/>
    <property type="project" value="InterPro"/>
</dbReference>
<accession>A0A086ZUH9</accession>
<gene>
    <name evidence="1" type="ORF">BBIA_1661</name>
</gene>